<dbReference type="AlphaFoldDB" id="A0AAU9UC46"/>
<name>A0AAU9UC46_EUPED</name>
<evidence type="ECO:0008006" key="3">
    <source>
        <dbReference type="Google" id="ProtNLM"/>
    </source>
</evidence>
<accession>A0AAU9UC46</accession>
<dbReference type="EMBL" id="CAKOGL010000016">
    <property type="protein sequence ID" value="CAH2096359.1"/>
    <property type="molecule type" value="Genomic_DNA"/>
</dbReference>
<dbReference type="Proteomes" id="UP001153954">
    <property type="component" value="Unassembled WGS sequence"/>
</dbReference>
<protein>
    <recommendedName>
        <fullName evidence="3">Secreted protein</fullName>
    </recommendedName>
</protein>
<gene>
    <name evidence="1" type="ORF">EEDITHA_LOCUS11709</name>
</gene>
<proteinExistence type="predicted"/>
<comment type="caution">
    <text evidence="1">The sequence shown here is derived from an EMBL/GenBank/DDBJ whole genome shotgun (WGS) entry which is preliminary data.</text>
</comment>
<evidence type="ECO:0000313" key="1">
    <source>
        <dbReference type="EMBL" id="CAH2096359.1"/>
    </source>
</evidence>
<evidence type="ECO:0000313" key="2">
    <source>
        <dbReference type="Proteomes" id="UP001153954"/>
    </source>
</evidence>
<keyword evidence="2" id="KW-1185">Reference proteome</keyword>
<organism evidence="1 2">
    <name type="scientific">Euphydryas editha</name>
    <name type="common">Edith's checkerspot</name>
    <dbReference type="NCBI Taxonomy" id="104508"/>
    <lineage>
        <taxon>Eukaryota</taxon>
        <taxon>Metazoa</taxon>
        <taxon>Ecdysozoa</taxon>
        <taxon>Arthropoda</taxon>
        <taxon>Hexapoda</taxon>
        <taxon>Insecta</taxon>
        <taxon>Pterygota</taxon>
        <taxon>Neoptera</taxon>
        <taxon>Endopterygota</taxon>
        <taxon>Lepidoptera</taxon>
        <taxon>Glossata</taxon>
        <taxon>Ditrysia</taxon>
        <taxon>Papilionoidea</taxon>
        <taxon>Nymphalidae</taxon>
        <taxon>Nymphalinae</taxon>
        <taxon>Euphydryas</taxon>
    </lineage>
</organism>
<sequence length="97" mass="10982">MFITIKTIIALSNYSIVNAISYCSVSVFKSSHKSQEYMLGCVRDCAGARRGRRVPGNRRRARVLTARLTRPAPLHPRCALTSKQPTVIYRLAEFRLN</sequence>
<reference evidence="1" key="1">
    <citation type="submission" date="2022-03" db="EMBL/GenBank/DDBJ databases">
        <authorList>
            <person name="Tunstrom K."/>
        </authorList>
    </citation>
    <scope>NUCLEOTIDE SEQUENCE</scope>
</reference>